<dbReference type="InterPro" id="IPR036425">
    <property type="entry name" value="MoaB/Mog-like_dom_sf"/>
</dbReference>
<feature type="domain" description="MoaB/Mog" evidence="1">
    <location>
        <begin position="9"/>
        <end position="79"/>
    </location>
</feature>
<reference evidence="2" key="1">
    <citation type="submission" date="2019-08" db="EMBL/GenBank/DDBJ databases">
        <authorList>
            <person name="Kucharzyk K."/>
            <person name="Murdoch R.W."/>
            <person name="Higgins S."/>
            <person name="Loffler F."/>
        </authorList>
    </citation>
    <scope>NUCLEOTIDE SEQUENCE</scope>
</reference>
<dbReference type="Pfam" id="PF00994">
    <property type="entry name" value="MoCF_biosynth"/>
    <property type="match status" value="1"/>
</dbReference>
<gene>
    <name evidence="2" type="ORF">SDC9_63294</name>
</gene>
<comment type="caution">
    <text evidence="2">The sequence shown here is derived from an EMBL/GenBank/DDBJ whole genome shotgun (WGS) entry which is preliminary data.</text>
</comment>
<evidence type="ECO:0000259" key="1">
    <source>
        <dbReference type="Pfam" id="PF00994"/>
    </source>
</evidence>
<organism evidence="2">
    <name type="scientific">bioreactor metagenome</name>
    <dbReference type="NCBI Taxonomy" id="1076179"/>
    <lineage>
        <taxon>unclassified sequences</taxon>
        <taxon>metagenomes</taxon>
        <taxon>ecological metagenomes</taxon>
    </lineage>
</organism>
<dbReference type="InterPro" id="IPR001453">
    <property type="entry name" value="MoaB/Mog_dom"/>
</dbReference>
<proteinExistence type="predicted"/>
<accession>A0A644XL43</accession>
<sequence>MREHGGNFRGANIDSNSVLAQAMLTEMGAQPLLFPITSDNPLLLPTAICAAAERADIILLCGGSSKGGKDFNAGLAGELAKPLKATPGMEILRRFALRRTDRALRSFYGKFCSRQSAQKMLHSAIFGKKT</sequence>
<dbReference type="AlphaFoldDB" id="A0A644XL43"/>
<dbReference type="SUPFAM" id="SSF53218">
    <property type="entry name" value="Molybdenum cofactor biosynthesis proteins"/>
    <property type="match status" value="1"/>
</dbReference>
<dbReference type="EMBL" id="VSSQ01002699">
    <property type="protein sequence ID" value="MPM16912.1"/>
    <property type="molecule type" value="Genomic_DNA"/>
</dbReference>
<name>A0A644XL43_9ZZZZ</name>
<dbReference type="Gene3D" id="3.40.980.10">
    <property type="entry name" value="MoaB/Mog-like domain"/>
    <property type="match status" value="1"/>
</dbReference>
<evidence type="ECO:0000313" key="2">
    <source>
        <dbReference type="EMBL" id="MPM16912.1"/>
    </source>
</evidence>
<protein>
    <recommendedName>
        <fullName evidence="1">MoaB/Mog domain-containing protein</fullName>
    </recommendedName>
</protein>